<dbReference type="InterPro" id="IPR047192">
    <property type="entry name" value="Euk_RPA1_DBD_C"/>
</dbReference>
<dbReference type="FunFam" id="2.40.50.140:FF:000041">
    <property type="entry name" value="Replication protein A subunit"/>
    <property type="match status" value="1"/>
</dbReference>
<dbReference type="InterPro" id="IPR012340">
    <property type="entry name" value="NA-bd_OB-fold"/>
</dbReference>
<dbReference type="CDD" id="cd04474">
    <property type="entry name" value="RPA1_DBD_A"/>
    <property type="match status" value="1"/>
</dbReference>
<dbReference type="FunFam" id="2.40.50.140:FF:000090">
    <property type="entry name" value="Replication protein A subunit"/>
    <property type="match status" value="1"/>
</dbReference>
<evidence type="ECO:0000256" key="4">
    <source>
        <dbReference type="ARBA" id="ARBA00022723"/>
    </source>
</evidence>
<feature type="region of interest" description="Disordered" evidence="10">
    <location>
        <begin position="142"/>
        <end position="161"/>
    </location>
</feature>
<feature type="domain" description="Replication factor-A protein 1 N-terminal" evidence="12">
    <location>
        <begin position="10"/>
        <end position="106"/>
    </location>
</feature>
<evidence type="ECO:0000259" key="11">
    <source>
        <dbReference type="Pfam" id="PF01336"/>
    </source>
</evidence>
<evidence type="ECO:0000256" key="1">
    <source>
        <dbReference type="ARBA" id="ARBA00004123"/>
    </source>
</evidence>
<dbReference type="PANTHER" id="PTHR47165:SF4">
    <property type="entry name" value="OS03G0429900 PROTEIN"/>
    <property type="match status" value="1"/>
</dbReference>
<dbReference type="GO" id="GO:0005662">
    <property type="term" value="C:DNA replication factor A complex"/>
    <property type="evidence" value="ECO:0007669"/>
    <property type="project" value="UniProtKB-ARBA"/>
</dbReference>
<evidence type="ECO:0000256" key="6">
    <source>
        <dbReference type="ARBA" id="ARBA00022833"/>
    </source>
</evidence>
<dbReference type="FunFam" id="2.40.50.140:FF:000064">
    <property type="entry name" value="Replication protein A subunit"/>
    <property type="match status" value="1"/>
</dbReference>
<dbReference type="Pfam" id="PF08646">
    <property type="entry name" value="Rep_fac-A_C"/>
    <property type="match status" value="1"/>
</dbReference>
<dbReference type="Gene3D" id="2.40.50.140">
    <property type="entry name" value="Nucleic acid-binding proteins"/>
    <property type="match status" value="4"/>
</dbReference>
<protein>
    <recommendedName>
        <fullName evidence="9">Replication protein A subunit</fullName>
    </recommendedName>
</protein>
<gene>
    <name evidence="15" type="ORF">EMPG_13662</name>
</gene>
<dbReference type="GO" id="GO:0006260">
    <property type="term" value="P:DNA replication"/>
    <property type="evidence" value="ECO:0007669"/>
    <property type="project" value="UniProtKB-KW"/>
</dbReference>
<dbReference type="PANTHER" id="PTHR47165">
    <property type="entry name" value="OS03G0429900 PROTEIN"/>
    <property type="match status" value="1"/>
</dbReference>
<dbReference type="Pfam" id="PF01336">
    <property type="entry name" value="tRNA_anti-codon"/>
    <property type="match status" value="1"/>
</dbReference>
<dbReference type="SUPFAM" id="SSF50249">
    <property type="entry name" value="Nucleic acid-binding proteins"/>
    <property type="match status" value="4"/>
</dbReference>
<evidence type="ECO:0000259" key="14">
    <source>
        <dbReference type="Pfam" id="PF16900"/>
    </source>
</evidence>
<dbReference type="GO" id="GO:0007004">
    <property type="term" value="P:telomere maintenance via telomerase"/>
    <property type="evidence" value="ECO:0007669"/>
    <property type="project" value="UniProtKB-ARBA"/>
</dbReference>
<dbReference type="Proteomes" id="UP000053573">
    <property type="component" value="Unassembled WGS sequence"/>
</dbReference>
<proteinExistence type="inferred from homology"/>
<dbReference type="STRING" id="2060906.A0A0H1BI82"/>
<keyword evidence="5 9" id="KW-0863">Zinc-finger</keyword>
<dbReference type="AlphaFoldDB" id="A0A0H1BI82"/>
<dbReference type="CDD" id="cd04476">
    <property type="entry name" value="RPA1_DBD_C"/>
    <property type="match status" value="1"/>
</dbReference>
<name>A0A0H1BI82_9EURO</name>
<dbReference type="NCBIfam" id="TIGR00617">
    <property type="entry name" value="rpa1"/>
    <property type="match status" value="1"/>
</dbReference>
<dbReference type="CDD" id="cd04477">
    <property type="entry name" value="RPA1N"/>
    <property type="match status" value="1"/>
</dbReference>
<dbReference type="GO" id="GO:0003697">
    <property type="term" value="F:single-stranded DNA binding"/>
    <property type="evidence" value="ECO:0007669"/>
    <property type="project" value="UniProtKB-ARBA"/>
</dbReference>
<dbReference type="EMBL" id="LDEV01001766">
    <property type="protein sequence ID" value="KLJ11055.1"/>
    <property type="molecule type" value="Genomic_DNA"/>
</dbReference>
<dbReference type="GO" id="GO:0000781">
    <property type="term" value="C:chromosome, telomeric region"/>
    <property type="evidence" value="ECO:0007669"/>
    <property type="project" value="UniProtKB-ARBA"/>
</dbReference>
<dbReference type="FunFam" id="2.40.50.140:FF:000117">
    <property type="entry name" value="Replication protein A subunit"/>
    <property type="match status" value="1"/>
</dbReference>
<dbReference type="InterPro" id="IPR004365">
    <property type="entry name" value="NA-bd_OB_tRNA"/>
</dbReference>
<dbReference type="InterPro" id="IPR013955">
    <property type="entry name" value="Rep_factor-A_C"/>
</dbReference>
<comment type="similarity">
    <text evidence="2 9">Belongs to the replication factor A protein 1 family.</text>
</comment>
<evidence type="ECO:0000256" key="10">
    <source>
        <dbReference type="SAM" id="MobiDB-lite"/>
    </source>
</evidence>
<sequence>MANPASEIAMGALSAIFDDSKPKVAEPILQCLQVKPLPAQPNSPERFRAVFSDVTNYIQTMLATQANHYVTSGQLVRGCFVRLKSFQANMVKGKRILIILDLEVLERLGICEKKIGDPQPLDAKQEEQDKVLPTTISSNGFYGSRGPQQAPQQPAQRSSASTSVHANIYPIEALSPYSHKWTIKARCTNKSAIKTWHNKNGEGKLFSVNLLDDSGEIRATAFKDQCDSLYGVFEEGSVYYISSPCRVQIAKKAFSNLNNEYELTFEKDTVVEKAEEQNDVPQIRFNFTNIANLQSVEAGTTIDVIGVLQDVAEASQILSKTTSKPYDKRDLTLVDNTGYSVRLTVWGNTAKEFDSVPESVVAFKGVKVSDFNGRSLSLLSSGSMTVDPDIEDAHKLKGWYDAQGRSETFASHDSMSNAAGFGDRASSFKPIVQVHEGNLGMSEKPDYFSVKATVVYIKQDTMAYPACLTDKCNKKVLQDDNGQWRCERCDQSFPHPEHRYILSVNVCDHTGAMWLSCFDEVGKLILGISANELMELKENDERAYEELVQKANCRAWNFKCRAKMDNFQDQQRVRYQVLSVSAIDYGAESARLAELIKAYEIS</sequence>
<evidence type="ECO:0000259" key="13">
    <source>
        <dbReference type="Pfam" id="PF08646"/>
    </source>
</evidence>
<dbReference type="InterPro" id="IPR007199">
    <property type="entry name" value="Rep_factor-A_N"/>
</dbReference>
<evidence type="ECO:0000313" key="15">
    <source>
        <dbReference type="EMBL" id="KLJ11055.1"/>
    </source>
</evidence>
<comment type="subcellular location">
    <subcellularLocation>
        <location evidence="1 9">Nucleus</location>
    </subcellularLocation>
</comment>
<evidence type="ECO:0000256" key="2">
    <source>
        <dbReference type="ARBA" id="ARBA00005690"/>
    </source>
</evidence>
<keyword evidence="8 9" id="KW-0539">Nucleus</keyword>
<dbReference type="GO" id="GO:0006281">
    <property type="term" value="P:DNA repair"/>
    <property type="evidence" value="ECO:0007669"/>
    <property type="project" value="InterPro"/>
</dbReference>
<evidence type="ECO:0000256" key="3">
    <source>
        <dbReference type="ARBA" id="ARBA00022705"/>
    </source>
</evidence>
<feature type="domain" description="Replication factor A C-terminal" evidence="13">
    <location>
        <begin position="447"/>
        <end position="592"/>
    </location>
</feature>
<evidence type="ECO:0000259" key="12">
    <source>
        <dbReference type="Pfam" id="PF04057"/>
    </source>
</evidence>
<feature type="compositionally biased region" description="Low complexity" evidence="10">
    <location>
        <begin position="144"/>
        <end position="161"/>
    </location>
</feature>
<comment type="function">
    <text evidence="9">As part of the replication protein A (RPA/RP-A), a single-stranded DNA-binding heterotrimeric complex, may play an essential role in DNA replication, recombination and repair. Binds and stabilizes single-stranded DNA intermediates, preventing complementary DNA reannealing and recruiting different proteins involved in DNA metabolism.</text>
</comment>
<evidence type="ECO:0000256" key="5">
    <source>
        <dbReference type="ARBA" id="ARBA00022771"/>
    </source>
</evidence>
<dbReference type="GO" id="GO:0006310">
    <property type="term" value="P:DNA recombination"/>
    <property type="evidence" value="ECO:0007669"/>
    <property type="project" value="InterPro"/>
</dbReference>
<comment type="caution">
    <text evidence="15">The sequence shown here is derived from an EMBL/GenBank/DDBJ whole genome shotgun (WGS) entry which is preliminary data.</text>
</comment>
<dbReference type="OrthoDB" id="1751331at2759"/>
<keyword evidence="6 9" id="KW-0862">Zinc</keyword>
<evidence type="ECO:0000256" key="7">
    <source>
        <dbReference type="ARBA" id="ARBA00023125"/>
    </source>
</evidence>
<accession>A0A0H1BI82</accession>
<dbReference type="Pfam" id="PF04057">
    <property type="entry name" value="Rep-A_N"/>
    <property type="match status" value="1"/>
</dbReference>
<feature type="domain" description="OB" evidence="11">
    <location>
        <begin position="181"/>
        <end position="265"/>
    </location>
</feature>
<keyword evidence="7 9" id="KW-0238">DNA-binding</keyword>
<evidence type="ECO:0000256" key="8">
    <source>
        <dbReference type="ARBA" id="ARBA00023242"/>
    </source>
</evidence>
<keyword evidence="16" id="KW-1185">Reference proteome</keyword>
<evidence type="ECO:0000256" key="9">
    <source>
        <dbReference type="RuleBase" id="RU364130"/>
    </source>
</evidence>
<reference evidence="16" key="1">
    <citation type="journal article" date="2015" name="PLoS Genet.">
        <title>The dynamic genome and transcriptome of the human fungal pathogen Blastomyces and close relative Emmonsia.</title>
        <authorList>
            <person name="Munoz J.F."/>
            <person name="Gauthier G.M."/>
            <person name="Desjardins C.A."/>
            <person name="Gallo J.E."/>
            <person name="Holder J."/>
            <person name="Sullivan T.D."/>
            <person name="Marty A.J."/>
            <person name="Carmen J.C."/>
            <person name="Chen Z."/>
            <person name="Ding L."/>
            <person name="Gujja S."/>
            <person name="Magrini V."/>
            <person name="Misas E."/>
            <person name="Mitreva M."/>
            <person name="Priest M."/>
            <person name="Saif S."/>
            <person name="Whiston E.A."/>
            <person name="Young S."/>
            <person name="Zeng Q."/>
            <person name="Goldman W.E."/>
            <person name="Mardis E.R."/>
            <person name="Taylor J.W."/>
            <person name="McEwen J.G."/>
            <person name="Clay O.K."/>
            <person name="Klein B.S."/>
            <person name="Cuomo C.A."/>
        </authorList>
    </citation>
    <scope>NUCLEOTIDE SEQUENCE [LARGE SCALE GENOMIC DNA]</scope>
    <source>
        <strain evidence="16">UAMH 139</strain>
    </source>
</reference>
<dbReference type="InterPro" id="IPR004591">
    <property type="entry name" value="Rfa1"/>
</dbReference>
<dbReference type="GO" id="GO:0008270">
    <property type="term" value="F:zinc ion binding"/>
    <property type="evidence" value="ECO:0007669"/>
    <property type="project" value="UniProtKB-KW"/>
</dbReference>
<comment type="subunit">
    <text evidence="9">Component of the heterotrimeric canonical replication protein A complex (RPA).</text>
</comment>
<evidence type="ECO:0000313" key="16">
    <source>
        <dbReference type="Proteomes" id="UP000053573"/>
    </source>
</evidence>
<dbReference type="Pfam" id="PF16900">
    <property type="entry name" value="REPA_OB_2"/>
    <property type="match status" value="1"/>
</dbReference>
<dbReference type="CDD" id="cd04475">
    <property type="entry name" value="RPA1_DBD_B"/>
    <property type="match status" value="1"/>
</dbReference>
<feature type="domain" description="Replication protein A OB" evidence="14">
    <location>
        <begin position="290"/>
        <end position="387"/>
    </location>
</feature>
<keyword evidence="3 9" id="KW-0235">DNA replication</keyword>
<organism evidence="15 16">
    <name type="scientific">Blastomyces silverae</name>
    <dbReference type="NCBI Taxonomy" id="2060906"/>
    <lineage>
        <taxon>Eukaryota</taxon>
        <taxon>Fungi</taxon>
        <taxon>Dikarya</taxon>
        <taxon>Ascomycota</taxon>
        <taxon>Pezizomycotina</taxon>
        <taxon>Eurotiomycetes</taxon>
        <taxon>Eurotiomycetidae</taxon>
        <taxon>Onygenales</taxon>
        <taxon>Ajellomycetaceae</taxon>
        <taxon>Blastomyces</taxon>
    </lineage>
</organism>
<keyword evidence="4 9" id="KW-0479">Metal-binding</keyword>
<dbReference type="InterPro" id="IPR031657">
    <property type="entry name" value="REPA_OB_2"/>
</dbReference>